<dbReference type="AlphaFoldDB" id="U1Y7L8"/>
<organism evidence="1 2">
    <name type="scientific">Aneurinibacillus aneurinilyticus ATCC 12856</name>
    <dbReference type="NCBI Taxonomy" id="649747"/>
    <lineage>
        <taxon>Bacteria</taxon>
        <taxon>Bacillati</taxon>
        <taxon>Bacillota</taxon>
        <taxon>Bacilli</taxon>
        <taxon>Bacillales</taxon>
        <taxon>Paenibacillaceae</taxon>
        <taxon>Aneurinibacillus group</taxon>
        <taxon>Aneurinibacillus</taxon>
    </lineage>
</organism>
<gene>
    <name evidence="1" type="ORF">HMPREF0083_03763</name>
</gene>
<reference evidence="1 2" key="1">
    <citation type="submission" date="2013-08" db="EMBL/GenBank/DDBJ databases">
        <authorList>
            <person name="Weinstock G."/>
            <person name="Sodergren E."/>
            <person name="Wylie T."/>
            <person name="Fulton L."/>
            <person name="Fulton R."/>
            <person name="Fronick C."/>
            <person name="O'Laughlin M."/>
            <person name="Godfrey J."/>
            <person name="Miner T."/>
            <person name="Herter B."/>
            <person name="Appelbaum E."/>
            <person name="Cordes M."/>
            <person name="Lek S."/>
            <person name="Wollam A."/>
            <person name="Pepin K.H."/>
            <person name="Palsikar V.B."/>
            <person name="Mitreva M."/>
            <person name="Wilson R.K."/>
        </authorList>
    </citation>
    <scope>NUCLEOTIDE SEQUENCE [LARGE SCALE GENOMIC DNA]</scope>
    <source>
        <strain evidence="1 2">ATCC 12856</strain>
    </source>
</reference>
<keyword evidence="2" id="KW-1185">Reference proteome</keyword>
<evidence type="ECO:0000313" key="2">
    <source>
        <dbReference type="Proteomes" id="UP000016511"/>
    </source>
</evidence>
<dbReference type="HOGENOM" id="CLU_2696472_0_0_9"/>
<protein>
    <submittedName>
        <fullName evidence="1">Uncharacterized protein</fullName>
    </submittedName>
</protein>
<dbReference type="STRING" id="649747.HMPREF0083_03763"/>
<dbReference type="Proteomes" id="UP000016511">
    <property type="component" value="Unassembled WGS sequence"/>
</dbReference>
<dbReference type="EMBL" id="AWSJ01000225">
    <property type="protein sequence ID" value="ERI08157.1"/>
    <property type="molecule type" value="Genomic_DNA"/>
</dbReference>
<accession>U1Y7L8</accession>
<proteinExistence type="predicted"/>
<evidence type="ECO:0000313" key="1">
    <source>
        <dbReference type="EMBL" id="ERI08157.1"/>
    </source>
</evidence>
<sequence>MQVMEGFGMNVDKQLFTQVKKAFEEFAGRKVRNKVIEVTVRHVQDIKELNPSLTTEEVIDQAIMKTIKDGMAF</sequence>
<comment type="caution">
    <text evidence="1">The sequence shown here is derived from an EMBL/GenBank/DDBJ whole genome shotgun (WGS) entry which is preliminary data.</text>
</comment>
<name>U1Y7L8_ANEAE</name>
<dbReference type="PATRIC" id="fig|649747.3.peg.3413"/>